<evidence type="ECO:0000256" key="2">
    <source>
        <dbReference type="ARBA" id="ARBA00022679"/>
    </source>
</evidence>
<keyword evidence="2" id="KW-0808">Transferase</keyword>
<dbReference type="GO" id="GO:0005975">
    <property type="term" value="P:carbohydrate metabolic process"/>
    <property type="evidence" value="ECO:0007669"/>
    <property type="project" value="TreeGrafter"/>
</dbReference>
<dbReference type="PROSITE" id="PS00480">
    <property type="entry name" value="CITRATE_SYNTHASE"/>
    <property type="match status" value="1"/>
</dbReference>
<dbReference type="GO" id="GO:0046912">
    <property type="term" value="F:acyltransferase activity, acyl groups converted into alkyl on transfer"/>
    <property type="evidence" value="ECO:0007669"/>
    <property type="project" value="InterPro"/>
</dbReference>
<sequence length="250" mass="27430">MIRTETMNHAGRSSIWFIGFFASLADPRLLLNQVPYFEQFSLGERNPTCFLGGALDISPECFFAGVCYGALTLPIQLGIGFLLRERPVFALATVATVVGEYGPSSLGFIDEPHYVAKRYLTPYFIIDVLAALPLPQKVIRISGFLTEKAWAGAGFNFFLYVLASHVVPGFGHGVLRKTDPRYMYQREFALKHFPDDPLFQLVSNLYDVVAPILTELGKVVASVNTVIGLAIVGKHGANVILVISLAICKA</sequence>
<comment type="caution">
    <text evidence="3">The sequence shown here is derived from an EMBL/GenBank/DDBJ whole genome shotgun (WGS) entry which is preliminary data.</text>
</comment>
<dbReference type="Proteomes" id="UP001206925">
    <property type="component" value="Unassembled WGS sequence"/>
</dbReference>
<dbReference type="Gene3D" id="1.10.230.10">
    <property type="entry name" value="Cytochrome P450-Terp, domain 2"/>
    <property type="match status" value="1"/>
</dbReference>
<dbReference type="GO" id="GO:0005759">
    <property type="term" value="C:mitochondrial matrix"/>
    <property type="evidence" value="ECO:0007669"/>
    <property type="project" value="TreeGrafter"/>
</dbReference>
<name>A0AAD5GCV2_AMBAR</name>
<feature type="non-terminal residue" evidence="3">
    <location>
        <position position="1"/>
    </location>
</feature>
<dbReference type="InterPro" id="IPR019810">
    <property type="entry name" value="Citrate_synthase_AS"/>
</dbReference>
<keyword evidence="4" id="KW-1185">Reference proteome</keyword>
<dbReference type="AlphaFoldDB" id="A0AAD5GCV2"/>
<organism evidence="3 4">
    <name type="scientific">Ambrosia artemisiifolia</name>
    <name type="common">Common ragweed</name>
    <dbReference type="NCBI Taxonomy" id="4212"/>
    <lineage>
        <taxon>Eukaryota</taxon>
        <taxon>Viridiplantae</taxon>
        <taxon>Streptophyta</taxon>
        <taxon>Embryophyta</taxon>
        <taxon>Tracheophyta</taxon>
        <taxon>Spermatophyta</taxon>
        <taxon>Magnoliopsida</taxon>
        <taxon>eudicotyledons</taxon>
        <taxon>Gunneridae</taxon>
        <taxon>Pentapetalae</taxon>
        <taxon>asterids</taxon>
        <taxon>campanulids</taxon>
        <taxon>Asterales</taxon>
        <taxon>Asteraceae</taxon>
        <taxon>Asteroideae</taxon>
        <taxon>Heliantheae alliance</taxon>
        <taxon>Heliantheae</taxon>
        <taxon>Ambrosia</taxon>
    </lineage>
</organism>
<gene>
    <name evidence="3" type="ORF">M8C21_017054</name>
</gene>
<accession>A0AAD5GCV2</accession>
<dbReference type="SUPFAM" id="SSF48256">
    <property type="entry name" value="Citrate synthase"/>
    <property type="match status" value="1"/>
</dbReference>
<dbReference type="EMBL" id="JAMZMK010008982">
    <property type="protein sequence ID" value="KAI7737620.1"/>
    <property type="molecule type" value="Genomic_DNA"/>
</dbReference>
<evidence type="ECO:0000313" key="4">
    <source>
        <dbReference type="Proteomes" id="UP001206925"/>
    </source>
</evidence>
<dbReference type="PANTHER" id="PTHR11739">
    <property type="entry name" value="CITRATE SYNTHASE"/>
    <property type="match status" value="1"/>
</dbReference>
<evidence type="ECO:0000313" key="3">
    <source>
        <dbReference type="EMBL" id="KAI7737620.1"/>
    </source>
</evidence>
<evidence type="ECO:0000256" key="1">
    <source>
        <dbReference type="ARBA" id="ARBA00010566"/>
    </source>
</evidence>
<dbReference type="Pfam" id="PF00285">
    <property type="entry name" value="Citrate_synt"/>
    <property type="match status" value="1"/>
</dbReference>
<proteinExistence type="inferred from homology"/>
<dbReference type="InterPro" id="IPR016143">
    <property type="entry name" value="Citrate_synth-like_sm_a-sub"/>
</dbReference>
<dbReference type="PANTHER" id="PTHR11739:SF8">
    <property type="entry name" value="CITRATE SYNTHASE, MITOCHONDRIAL"/>
    <property type="match status" value="1"/>
</dbReference>
<dbReference type="GO" id="GO:0006099">
    <property type="term" value="P:tricarboxylic acid cycle"/>
    <property type="evidence" value="ECO:0007669"/>
    <property type="project" value="TreeGrafter"/>
</dbReference>
<reference evidence="3" key="1">
    <citation type="submission" date="2022-06" db="EMBL/GenBank/DDBJ databases">
        <title>Uncovering the hologenomic basis of an extraordinary plant invasion.</title>
        <authorList>
            <person name="Bieker V.C."/>
            <person name="Martin M.D."/>
            <person name="Gilbert T."/>
            <person name="Hodgins K."/>
            <person name="Battlay P."/>
            <person name="Petersen B."/>
            <person name="Wilson J."/>
        </authorList>
    </citation>
    <scope>NUCLEOTIDE SEQUENCE</scope>
    <source>
        <strain evidence="3">AA19_3_7</strain>
        <tissue evidence="3">Leaf</tissue>
    </source>
</reference>
<dbReference type="InterPro" id="IPR036969">
    <property type="entry name" value="Citrate_synthase_sf"/>
</dbReference>
<dbReference type="InterPro" id="IPR002020">
    <property type="entry name" value="Citrate_synthase"/>
</dbReference>
<comment type="similarity">
    <text evidence="1">Belongs to the citrate synthase family.</text>
</comment>
<protein>
    <submittedName>
        <fullName evidence="3">Uncharacterized protein</fullName>
    </submittedName>
</protein>